<accession>A0ACC1XNC0</accession>
<reference evidence="1 2" key="1">
    <citation type="journal article" date="2023" name="Science">
        <title>Complex scaffold remodeling in plant triterpene biosynthesis.</title>
        <authorList>
            <person name="De La Pena R."/>
            <person name="Hodgson H."/>
            <person name="Liu J.C."/>
            <person name="Stephenson M.J."/>
            <person name="Martin A.C."/>
            <person name="Owen C."/>
            <person name="Harkess A."/>
            <person name="Leebens-Mack J."/>
            <person name="Jimenez L.E."/>
            <person name="Osbourn A."/>
            <person name="Sattely E.S."/>
        </authorList>
    </citation>
    <scope>NUCLEOTIDE SEQUENCE [LARGE SCALE GENOMIC DNA]</scope>
    <source>
        <strain evidence="2">cv. JPN11</strain>
        <tissue evidence="1">Leaf</tissue>
    </source>
</reference>
<comment type="caution">
    <text evidence="1">The sequence shown here is derived from an EMBL/GenBank/DDBJ whole genome shotgun (WGS) entry which is preliminary data.</text>
</comment>
<evidence type="ECO:0000313" key="1">
    <source>
        <dbReference type="EMBL" id="KAJ4712433.1"/>
    </source>
</evidence>
<protein>
    <submittedName>
        <fullName evidence="1">Wiskott-Aldrich syndrome protein family member 2 like</fullName>
    </submittedName>
</protein>
<sequence>MVASSPSRCDSPSRLVGSPRFAAAQARLSASSLDRRDPLSRSARRHRPVEGFSGEILNKSKHTRNKSVSTDTSTTTASADQSPAAAVQKWFSNILTKPTDPTSTPPSPPSPQSLPQTLLYHLGTQPTEDPDSKQTILHHQTQPHSQSPGIPVLSRRTEDPYHHQNVLHQLIQPLSPPKNLVESAQKLSISKSTCYIDQNVALKSDANGNGWSQEEERRLDIGLNDFLKQQRIMIEKISRGEIDSKAKIVLPAASNSTSSMVAAICYAWLLENRMRKKKGEGNRERYVMAPVMNVRRGKMWNHWQAAWLFHHVGLDATSLLFADEVDLEILMMTGKLSILVVGQDVLRTNAEVRSRCTILTDNYCEDAYDLLRTPILKKLLLAGILLDTQNLDSSSPLSMTRDAEAVQLLLVGFRPKLQKKFFLNDSSILEALRHNYGNPPNESKLLTTAYTEILTVKETGAQLENKVSQRKSNSISPREIITQNSHKYSNDSGSAKSNKILTNSAKPNSSPAQATAAPPSRAAPDTSHGKNKFFLAKWFGFGSK</sequence>
<proteinExistence type="predicted"/>
<keyword evidence="2" id="KW-1185">Reference proteome</keyword>
<dbReference type="Proteomes" id="UP001164539">
    <property type="component" value="Chromosome 8"/>
</dbReference>
<name>A0ACC1XNC0_MELAZ</name>
<dbReference type="EMBL" id="CM051401">
    <property type="protein sequence ID" value="KAJ4712433.1"/>
    <property type="molecule type" value="Genomic_DNA"/>
</dbReference>
<organism evidence="1 2">
    <name type="scientific">Melia azedarach</name>
    <name type="common">Chinaberry tree</name>
    <dbReference type="NCBI Taxonomy" id="155640"/>
    <lineage>
        <taxon>Eukaryota</taxon>
        <taxon>Viridiplantae</taxon>
        <taxon>Streptophyta</taxon>
        <taxon>Embryophyta</taxon>
        <taxon>Tracheophyta</taxon>
        <taxon>Spermatophyta</taxon>
        <taxon>Magnoliopsida</taxon>
        <taxon>eudicotyledons</taxon>
        <taxon>Gunneridae</taxon>
        <taxon>Pentapetalae</taxon>
        <taxon>rosids</taxon>
        <taxon>malvids</taxon>
        <taxon>Sapindales</taxon>
        <taxon>Meliaceae</taxon>
        <taxon>Melia</taxon>
    </lineage>
</organism>
<gene>
    <name evidence="1" type="ORF">OWV82_014678</name>
</gene>
<evidence type="ECO:0000313" key="2">
    <source>
        <dbReference type="Proteomes" id="UP001164539"/>
    </source>
</evidence>